<dbReference type="EMBL" id="JANBUP010000223">
    <property type="protein sequence ID" value="KAJ2812441.1"/>
    <property type="molecule type" value="Genomic_DNA"/>
</dbReference>
<accession>A0ACC1LNH5</accession>
<comment type="caution">
    <text evidence="1">The sequence shown here is derived from an EMBL/GenBank/DDBJ whole genome shotgun (WGS) entry which is preliminary data.</text>
</comment>
<organism evidence="1 2">
    <name type="scientific">Coemansia furcata</name>
    <dbReference type="NCBI Taxonomy" id="417177"/>
    <lineage>
        <taxon>Eukaryota</taxon>
        <taxon>Fungi</taxon>
        <taxon>Fungi incertae sedis</taxon>
        <taxon>Zoopagomycota</taxon>
        <taxon>Kickxellomycotina</taxon>
        <taxon>Kickxellomycetes</taxon>
        <taxon>Kickxellales</taxon>
        <taxon>Kickxellaceae</taxon>
        <taxon>Coemansia</taxon>
    </lineage>
</organism>
<dbReference type="Proteomes" id="UP001140096">
    <property type="component" value="Unassembled WGS sequence"/>
</dbReference>
<name>A0ACC1LNH5_9FUNG</name>
<reference evidence="1" key="1">
    <citation type="submission" date="2022-07" db="EMBL/GenBank/DDBJ databases">
        <title>Phylogenomic reconstructions and comparative analyses of Kickxellomycotina fungi.</title>
        <authorList>
            <person name="Reynolds N.K."/>
            <person name="Stajich J.E."/>
            <person name="Barry K."/>
            <person name="Grigoriev I.V."/>
            <person name="Crous P."/>
            <person name="Smith M.E."/>
        </authorList>
    </citation>
    <scope>NUCLEOTIDE SEQUENCE</scope>
    <source>
        <strain evidence="1">CBS 102833</strain>
    </source>
</reference>
<evidence type="ECO:0000313" key="2">
    <source>
        <dbReference type="Proteomes" id="UP001140096"/>
    </source>
</evidence>
<proteinExistence type="predicted"/>
<evidence type="ECO:0000313" key="1">
    <source>
        <dbReference type="EMBL" id="KAJ2812441.1"/>
    </source>
</evidence>
<protein>
    <submittedName>
        <fullName evidence="1">Uncharacterized protein</fullName>
    </submittedName>
</protein>
<keyword evidence="2" id="KW-1185">Reference proteome</keyword>
<sequence>FCKPYMTQYLQPLDCSIFGTLKHQLTEHLLSYKAEYLAEPSFDMAFEMVRDIWESLEPALIEGAFRSALGI</sequence>
<gene>
    <name evidence="1" type="ORF">H4S07_001399</name>
</gene>
<feature type="non-terminal residue" evidence="1">
    <location>
        <position position="1"/>
    </location>
</feature>